<dbReference type="AlphaFoldDB" id="X0UKE5"/>
<keyword evidence="1" id="KW-0812">Transmembrane</keyword>
<protein>
    <submittedName>
        <fullName evidence="2">Uncharacterized protein</fullName>
    </submittedName>
</protein>
<comment type="caution">
    <text evidence="2">The sequence shown here is derived from an EMBL/GenBank/DDBJ whole genome shotgun (WGS) entry which is preliminary data.</text>
</comment>
<gene>
    <name evidence="2" type="ORF">S01H1_45219</name>
</gene>
<evidence type="ECO:0000256" key="1">
    <source>
        <dbReference type="SAM" id="Phobius"/>
    </source>
</evidence>
<evidence type="ECO:0000313" key="2">
    <source>
        <dbReference type="EMBL" id="GAF99761.1"/>
    </source>
</evidence>
<accession>X0UKE5</accession>
<organism evidence="2">
    <name type="scientific">marine sediment metagenome</name>
    <dbReference type="NCBI Taxonomy" id="412755"/>
    <lineage>
        <taxon>unclassified sequences</taxon>
        <taxon>metagenomes</taxon>
        <taxon>ecological metagenomes</taxon>
    </lineage>
</organism>
<dbReference type="EMBL" id="BARS01028880">
    <property type="protein sequence ID" value="GAF99761.1"/>
    <property type="molecule type" value="Genomic_DNA"/>
</dbReference>
<keyword evidence="1" id="KW-0472">Membrane</keyword>
<sequence length="46" mass="4634">AKSEEAAVAAAEAHKPPLKPANIAIIVLGGLLAVSAIINIILAFSR</sequence>
<proteinExistence type="predicted"/>
<keyword evidence="1" id="KW-1133">Transmembrane helix</keyword>
<feature type="transmembrane region" description="Helical" evidence="1">
    <location>
        <begin position="23"/>
        <end position="44"/>
    </location>
</feature>
<reference evidence="2" key="1">
    <citation type="journal article" date="2014" name="Front. Microbiol.">
        <title>High frequency of phylogenetically diverse reductive dehalogenase-homologous genes in deep subseafloor sedimentary metagenomes.</title>
        <authorList>
            <person name="Kawai M."/>
            <person name="Futagami T."/>
            <person name="Toyoda A."/>
            <person name="Takaki Y."/>
            <person name="Nishi S."/>
            <person name="Hori S."/>
            <person name="Arai W."/>
            <person name="Tsubouchi T."/>
            <person name="Morono Y."/>
            <person name="Uchiyama I."/>
            <person name="Ito T."/>
            <person name="Fujiyama A."/>
            <person name="Inagaki F."/>
            <person name="Takami H."/>
        </authorList>
    </citation>
    <scope>NUCLEOTIDE SEQUENCE</scope>
    <source>
        <strain evidence="2">Expedition CK06-06</strain>
    </source>
</reference>
<feature type="non-terminal residue" evidence="2">
    <location>
        <position position="1"/>
    </location>
</feature>
<name>X0UKE5_9ZZZZ</name>